<evidence type="ECO:0000313" key="3">
    <source>
        <dbReference type="Proteomes" id="UP000765509"/>
    </source>
</evidence>
<name>A0A9Q3CP89_9BASI</name>
<reference evidence="2" key="1">
    <citation type="submission" date="2021-03" db="EMBL/GenBank/DDBJ databases">
        <title>Draft genome sequence of rust myrtle Austropuccinia psidii MF-1, a brazilian biotype.</title>
        <authorList>
            <person name="Quecine M.C."/>
            <person name="Pachon D.M.R."/>
            <person name="Bonatelli M.L."/>
            <person name="Correr F.H."/>
            <person name="Franceschini L.M."/>
            <person name="Leite T.F."/>
            <person name="Margarido G.R.A."/>
            <person name="Almeida C.A."/>
            <person name="Ferrarezi J.A."/>
            <person name="Labate C.A."/>
        </authorList>
    </citation>
    <scope>NUCLEOTIDE SEQUENCE</scope>
    <source>
        <strain evidence="2">MF-1</strain>
    </source>
</reference>
<dbReference type="Proteomes" id="UP000765509">
    <property type="component" value="Unassembled WGS sequence"/>
</dbReference>
<gene>
    <name evidence="2" type="ORF">O181_025777</name>
</gene>
<evidence type="ECO:0000256" key="1">
    <source>
        <dbReference type="SAM" id="MobiDB-lite"/>
    </source>
</evidence>
<accession>A0A9Q3CP89</accession>
<evidence type="ECO:0000313" key="2">
    <source>
        <dbReference type="EMBL" id="MBW0486062.1"/>
    </source>
</evidence>
<dbReference type="EMBL" id="AVOT02008463">
    <property type="protein sequence ID" value="MBW0486062.1"/>
    <property type="molecule type" value="Genomic_DNA"/>
</dbReference>
<feature type="compositionally biased region" description="Polar residues" evidence="1">
    <location>
        <begin position="8"/>
        <end position="21"/>
    </location>
</feature>
<proteinExistence type="predicted"/>
<comment type="caution">
    <text evidence="2">The sequence shown here is derived from an EMBL/GenBank/DDBJ whole genome shotgun (WGS) entry which is preliminary data.</text>
</comment>
<protein>
    <submittedName>
        <fullName evidence="2">Uncharacterized protein</fullName>
    </submittedName>
</protein>
<dbReference type="AlphaFoldDB" id="A0A9Q3CP89"/>
<organism evidence="2 3">
    <name type="scientific">Austropuccinia psidii MF-1</name>
    <dbReference type="NCBI Taxonomy" id="1389203"/>
    <lineage>
        <taxon>Eukaryota</taxon>
        <taxon>Fungi</taxon>
        <taxon>Dikarya</taxon>
        <taxon>Basidiomycota</taxon>
        <taxon>Pucciniomycotina</taxon>
        <taxon>Pucciniomycetes</taxon>
        <taxon>Pucciniales</taxon>
        <taxon>Sphaerophragmiaceae</taxon>
        <taxon>Austropuccinia</taxon>
    </lineage>
</organism>
<sequence>MKVKVPSGTESTQGSAIYQRQVQKRPIISESELELSMSSSKRSKSHAEVSNRHIHEPVQAVLRSVQGQGLGIVTTNPPRSDELLKYSENVPQRGRNSEILQ</sequence>
<feature type="region of interest" description="Disordered" evidence="1">
    <location>
        <begin position="1"/>
        <end position="54"/>
    </location>
</feature>
<feature type="compositionally biased region" description="Basic and acidic residues" evidence="1">
    <location>
        <begin position="45"/>
        <end position="54"/>
    </location>
</feature>
<keyword evidence="3" id="KW-1185">Reference proteome</keyword>